<evidence type="ECO:0000313" key="2">
    <source>
        <dbReference type="EMBL" id="MFC4135132.1"/>
    </source>
</evidence>
<dbReference type="RefSeq" id="WP_253763012.1">
    <property type="nucleotide sequence ID" value="NZ_JAMZDZ010000001.1"/>
</dbReference>
<dbReference type="EMBL" id="JBHSAY010000020">
    <property type="protein sequence ID" value="MFC4135132.1"/>
    <property type="molecule type" value="Genomic_DNA"/>
</dbReference>
<comment type="caution">
    <text evidence="2">The sequence shown here is derived from an EMBL/GenBank/DDBJ whole genome shotgun (WGS) entry which is preliminary data.</text>
</comment>
<dbReference type="Proteomes" id="UP001595816">
    <property type="component" value="Unassembled WGS sequence"/>
</dbReference>
<keyword evidence="3" id="KW-1185">Reference proteome</keyword>
<accession>A0ABV8LXM8</accession>
<name>A0ABV8LXM8_9ACTN</name>
<dbReference type="Gene3D" id="1.10.10.10">
    <property type="entry name" value="Winged helix-like DNA-binding domain superfamily/Winged helix DNA-binding domain"/>
    <property type="match status" value="1"/>
</dbReference>
<dbReference type="InterPro" id="IPR036388">
    <property type="entry name" value="WH-like_DNA-bd_sf"/>
</dbReference>
<sequence>MITPDGPLDAVGVSAAAVRVYRAMLRSPGRPVDTGLAEEVGLPGARLADLVGELIQAELVERGEGGHRARDPKVGIAALVRGRQEALEQVLQAASALAVEYAEGITRSEPSRLAEVVDGERAAVDMMMELVGSATREVAVLDAPPYVDHSASAKAEQSLFDRNIRNRAIYATAALELPGRYDVIMAAIRSGEQARTLADVPLKLIVVDGVRALLPLSVREGRIRSVIVVHPSLLSSALAALFESLWERAAPLRPDTPGLPDDLDEVDRALLTLLGSGLKDEAMARQLGVSARTLGRRITRLLERLGATSRFQAGIQASRRGWV</sequence>
<evidence type="ECO:0000313" key="3">
    <source>
        <dbReference type="Proteomes" id="UP001595816"/>
    </source>
</evidence>
<dbReference type="SUPFAM" id="SSF46894">
    <property type="entry name" value="C-terminal effector domain of the bipartite response regulators"/>
    <property type="match status" value="1"/>
</dbReference>
<organism evidence="2 3">
    <name type="scientific">Hamadaea flava</name>
    <dbReference type="NCBI Taxonomy" id="1742688"/>
    <lineage>
        <taxon>Bacteria</taxon>
        <taxon>Bacillati</taxon>
        <taxon>Actinomycetota</taxon>
        <taxon>Actinomycetes</taxon>
        <taxon>Micromonosporales</taxon>
        <taxon>Micromonosporaceae</taxon>
        <taxon>Hamadaea</taxon>
    </lineage>
</organism>
<dbReference type="InterPro" id="IPR016032">
    <property type="entry name" value="Sig_transdc_resp-reg_C-effctor"/>
</dbReference>
<evidence type="ECO:0000259" key="1">
    <source>
        <dbReference type="PROSITE" id="PS50043"/>
    </source>
</evidence>
<proteinExistence type="predicted"/>
<protein>
    <recommendedName>
        <fullName evidence="1">HTH luxR-type domain-containing protein</fullName>
    </recommendedName>
</protein>
<feature type="domain" description="HTH luxR-type" evidence="1">
    <location>
        <begin position="256"/>
        <end position="321"/>
    </location>
</feature>
<gene>
    <name evidence="2" type="ORF">ACFOZ4_31355</name>
</gene>
<dbReference type="PROSITE" id="PS50043">
    <property type="entry name" value="HTH_LUXR_2"/>
    <property type="match status" value="1"/>
</dbReference>
<dbReference type="SMART" id="SM00421">
    <property type="entry name" value="HTH_LUXR"/>
    <property type="match status" value="1"/>
</dbReference>
<reference evidence="3" key="1">
    <citation type="journal article" date="2019" name="Int. J. Syst. Evol. Microbiol.">
        <title>The Global Catalogue of Microorganisms (GCM) 10K type strain sequencing project: providing services to taxonomists for standard genome sequencing and annotation.</title>
        <authorList>
            <consortium name="The Broad Institute Genomics Platform"/>
            <consortium name="The Broad Institute Genome Sequencing Center for Infectious Disease"/>
            <person name="Wu L."/>
            <person name="Ma J."/>
        </authorList>
    </citation>
    <scope>NUCLEOTIDE SEQUENCE [LARGE SCALE GENOMIC DNA]</scope>
    <source>
        <strain evidence="3">CGMCC 4.7289</strain>
    </source>
</reference>
<dbReference type="PANTHER" id="PTHR34293:SF1">
    <property type="entry name" value="HTH-TYPE TRANSCRIPTIONAL REGULATOR TRMBL2"/>
    <property type="match status" value="1"/>
</dbReference>
<dbReference type="InterPro" id="IPR051797">
    <property type="entry name" value="TrmB-like"/>
</dbReference>
<dbReference type="PANTHER" id="PTHR34293">
    <property type="entry name" value="HTH-TYPE TRANSCRIPTIONAL REGULATOR TRMBL2"/>
    <property type="match status" value="1"/>
</dbReference>
<dbReference type="InterPro" id="IPR000792">
    <property type="entry name" value="Tscrpt_reg_LuxR_C"/>
</dbReference>